<dbReference type="Gene3D" id="1.10.510.10">
    <property type="entry name" value="Transferase(Phosphotransferase) domain 1"/>
    <property type="match status" value="1"/>
</dbReference>
<dbReference type="PROSITE" id="PS51450">
    <property type="entry name" value="LRR"/>
    <property type="match status" value="1"/>
</dbReference>
<dbReference type="InterPro" id="IPR000719">
    <property type="entry name" value="Prot_kinase_dom"/>
</dbReference>
<keyword evidence="12" id="KW-0547">Nucleotide-binding</keyword>
<dbReference type="FunFam" id="3.80.10.10:FF:000288">
    <property type="entry name" value="LRR receptor-like serine/threonine-protein kinase EFR"/>
    <property type="match status" value="1"/>
</dbReference>
<organism evidence="22">
    <name type="scientific">Aegilops tauschii</name>
    <name type="common">Tausch's goatgrass</name>
    <name type="synonym">Aegilops squarrosa</name>
    <dbReference type="NCBI Taxonomy" id="37682"/>
    <lineage>
        <taxon>Eukaryota</taxon>
        <taxon>Viridiplantae</taxon>
        <taxon>Streptophyta</taxon>
        <taxon>Embryophyta</taxon>
        <taxon>Tracheophyta</taxon>
        <taxon>Spermatophyta</taxon>
        <taxon>Magnoliopsida</taxon>
        <taxon>Liliopsida</taxon>
        <taxon>Poales</taxon>
        <taxon>Poaceae</taxon>
        <taxon>BOP clade</taxon>
        <taxon>Pooideae</taxon>
        <taxon>Triticodae</taxon>
        <taxon>Triticeae</taxon>
        <taxon>Triticinae</taxon>
        <taxon>Aegilops</taxon>
    </lineage>
</organism>
<evidence type="ECO:0000256" key="10">
    <source>
        <dbReference type="ARBA" id="ARBA00022729"/>
    </source>
</evidence>
<dbReference type="PANTHER" id="PTHR27000">
    <property type="entry name" value="LEUCINE-RICH REPEAT RECEPTOR-LIKE PROTEIN KINASE FAMILY PROTEIN-RELATED"/>
    <property type="match status" value="1"/>
</dbReference>
<keyword evidence="4" id="KW-1003">Cell membrane</keyword>
<evidence type="ECO:0000259" key="21">
    <source>
        <dbReference type="PROSITE" id="PS50011"/>
    </source>
</evidence>
<evidence type="ECO:0000256" key="5">
    <source>
        <dbReference type="ARBA" id="ARBA00022527"/>
    </source>
</evidence>
<dbReference type="Pfam" id="PF13855">
    <property type="entry name" value="LRR_8"/>
    <property type="match status" value="1"/>
</dbReference>
<dbReference type="FunFam" id="1.10.510.10:FF:000358">
    <property type="entry name" value="Putative leucine-rich repeat receptor-like serine/threonine-protein kinase"/>
    <property type="match status" value="1"/>
</dbReference>
<dbReference type="PROSITE" id="PS00108">
    <property type="entry name" value="PROTEIN_KINASE_ST"/>
    <property type="match status" value="1"/>
</dbReference>
<dbReference type="InterPro" id="IPR032675">
    <property type="entry name" value="LRR_dom_sf"/>
</dbReference>
<evidence type="ECO:0000256" key="4">
    <source>
        <dbReference type="ARBA" id="ARBA00022475"/>
    </source>
</evidence>
<feature type="domain" description="Protein kinase" evidence="21">
    <location>
        <begin position="529"/>
        <end position="867"/>
    </location>
</feature>
<evidence type="ECO:0000256" key="7">
    <source>
        <dbReference type="ARBA" id="ARBA00022614"/>
    </source>
</evidence>
<dbReference type="SUPFAM" id="SSF56112">
    <property type="entry name" value="Protein kinase-like (PK-like)"/>
    <property type="match status" value="1"/>
</dbReference>
<evidence type="ECO:0000256" key="16">
    <source>
        <dbReference type="ARBA" id="ARBA00023136"/>
    </source>
</evidence>
<comment type="similarity">
    <text evidence="2">Belongs to the protein kinase superfamily. Ser/Thr protein kinase family.</text>
</comment>
<evidence type="ECO:0000256" key="2">
    <source>
        <dbReference type="ARBA" id="ARBA00008684"/>
    </source>
</evidence>
<keyword evidence="14" id="KW-0067">ATP-binding</keyword>
<keyword evidence="9" id="KW-0812">Transmembrane</keyword>
<dbReference type="InterPro" id="IPR001611">
    <property type="entry name" value="Leu-rich_rpt"/>
</dbReference>
<keyword evidence="8" id="KW-0808">Transferase</keyword>
<dbReference type="FunFam" id="3.80.10.10:FF:000095">
    <property type="entry name" value="LRR receptor-like serine/threonine-protein kinase GSO1"/>
    <property type="match status" value="1"/>
</dbReference>
<evidence type="ECO:0000256" key="8">
    <source>
        <dbReference type="ARBA" id="ARBA00022679"/>
    </source>
</evidence>
<dbReference type="Gene3D" id="3.80.10.10">
    <property type="entry name" value="Ribonuclease Inhibitor"/>
    <property type="match status" value="3"/>
</dbReference>
<dbReference type="ExpressionAtlas" id="N1R1Y3">
    <property type="expression patterns" value="baseline"/>
</dbReference>
<dbReference type="InterPro" id="IPR013210">
    <property type="entry name" value="LRR_N_plant-typ"/>
</dbReference>
<proteinExistence type="inferred from homology"/>
<keyword evidence="16" id="KW-0472">Membrane</keyword>
<evidence type="ECO:0000313" key="22">
    <source>
        <dbReference type="EnsemblPlants" id="EMT17330"/>
    </source>
</evidence>
<dbReference type="SMART" id="SM00220">
    <property type="entry name" value="S_TKc"/>
    <property type="match status" value="1"/>
</dbReference>
<evidence type="ECO:0000256" key="6">
    <source>
        <dbReference type="ARBA" id="ARBA00022553"/>
    </source>
</evidence>
<keyword evidence="5" id="KW-0723">Serine/threonine-protein kinase</keyword>
<reference evidence="22" key="1">
    <citation type="submission" date="2015-06" db="UniProtKB">
        <authorList>
            <consortium name="EnsemblPlants"/>
        </authorList>
    </citation>
    <scope>IDENTIFICATION</scope>
</reference>
<dbReference type="AlphaFoldDB" id="N1R1Y3"/>
<keyword evidence="13" id="KW-0418">Kinase</keyword>
<evidence type="ECO:0000256" key="9">
    <source>
        <dbReference type="ARBA" id="ARBA00022692"/>
    </source>
</evidence>
<dbReference type="EC" id="2.7.11.1" evidence="3"/>
<evidence type="ECO:0000256" key="3">
    <source>
        <dbReference type="ARBA" id="ARBA00012513"/>
    </source>
</evidence>
<dbReference type="PROSITE" id="PS50011">
    <property type="entry name" value="PROTEIN_KINASE_DOM"/>
    <property type="match status" value="1"/>
</dbReference>
<evidence type="ECO:0000256" key="14">
    <source>
        <dbReference type="ARBA" id="ARBA00022840"/>
    </source>
</evidence>
<keyword evidence="6" id="KW-0597">Phosphoprotein</keyword>
<dbReference type="Pfam" id="PF08263">
    <property type="entry name" value="LRRNT_2"/>
    <property type="match status" value="1"/>
</dbReference>
<evidence type="ECO:0000256" key="1">
    <source>
        <dbReference type="ARBA" id="ARBA00004162"/>
    </source>
</evidence>
<dbReference type="EnsemblPlants" id="EMT17330">
    <property type="protein sequence ID" value="EMT17330"/>
    <property type="gene ID" value="F775_25383"/>
</dbReference>
<keyword evidence="18" id="KW-0325">Glycoprotein</keyword>
<evidence type="ECO:0000256" key="19">
    <source>
        <dbReference type="ARBA" id="ARBA00047899"/>
    </source>
</evidence>
<comment type="subcellular location">
    <subcellularLocation>
        <location evidence="1">Cell membrane</location>
        <topology evidence="1">Single-pass membrane protein</topology>
    </subcellularLocation>
</comment>
<name>N1R1Y3_AEGTA</name>
<evidence type="ECO:0000256" key="12">
    <source>
        <dbReference type="ARBA" id="ARBA00022741"/>
    </source>
</evidence>
<keyword evidence="15" id="KW-1133">Transmembrane helix</keyword>
<evidence type="ECO:0000256" key="11">
    <source>
        <dbReference type="ARBA" id="ARBA00022737"/>
    </source>
</evidence>
<evidence type="ECO:0000256" key="15">
    <source>
        <dbReference type="ARBA" id="ARBA00022989"/>
    </source>
</evidence>
<evidence type="ECO:0000256" key="17">
    <source>
        <dbReference type="ARBA" id="ARBA00023170"/>
    </source>
</evidence>
<keyword evidence="17" id="KW-0675">Receptor</keyword>
<comment type="catalytic activity">
    <reaction evidence="19">
        <text>L-threonyl-[protein] + ATP = O-phospho-L-threonyl-[protein] + ADP + H(+)</text>
        <dbReference type="Rhea" id="RHEA:46608"/>
        <dbReference type="Rhea" id="RHEA-COMP:11060"/>
        <dbReference type="Rhea" id="RHEA-COMP:11605"/>
        <dbReference type="ChEBI" id="CHEBI:15378"/>
        <dbReference type="ChEBI" id="CHEBI:30013"/>
        <dbReference type="ChEBI" id="CHEBI:30616"/>
        <dbReference type="ChEBI" id="CHEBI:61977"/>
        <dbReference type="ChEBI" id="CHEBI:456216"/>
        <dbReference type="EC" id="2.7.11.1"/>
    </reaction>
</comment>
<evidence type="ECO:0000256" key="13">
    <source>
        <dbReference type="ARBA" id="ARBA00022777"/>
    </source>
</evidence>
<comment type="catalytic activity">
    <reaction evidence="20">
        <text>L-seryl-[protein] + ATP = O-phospho-L-seryl-[protein] + ADP + H(+)</text>
        <dbReference type="Rhea" id="RHEA:17989"/>
        <dbReference type="Rhea" id="RHEA-COMP:9863"/>
        <dbReference type="Rhea" id="RHEA-COMP:11604"/>
        <dbReference type="ChEBI" id="CHEBI:15378"/>
        <dbReference type="ChEBI" id="CHEBI:29999"/>
        <dbReference type="ChEBI" id="CHEBI:30616"/>
        <dbReference type="ChEBI" id="CHEBI:83421"/>
        <dbReference type="ChEBI" id="CHEBI:456216"/>
        <dbReference type="EC" id="2.7.11.1"/>
    </reaction>
</comment>
<evidence type="ECO:0000256" key="20">
    <source>
        <dbReference type="ARBA" id="ARBA00048679"/>
    </source>
</evidence>
<accession>N1R1Y3</accession>
<dbReference type="Pfam" id="PF00069">
    <property type="entry name" value="Pkinase"/>
    <property type="match status" value="1"/>
</dbReference>
<keyword evidence="10" id="KW-0732">Signal</keyword>
<protein>
    <recommendedName>
        <fullName evidence="3">non-specific serine/threonine protein kinase</fullName>
        <ecNumber evidence="3">2.7.11.1</ecNumber>
    </recommendedName>
</protein>
<dbReference type="GO" id="GO:0005524">
    <property type="term" value="F:ATP binding"/>
    <property type="evidence" value="ECO:0007669"/>
    <property type="project" value="UniProtKB-KW"/>
</dbReference>
<dbReference type="Pfam" id="PF00560">
    <property type="entry name" value="LRR_1"/>
    <property type="match status" value="4"/>
</dbReference>
<dbReference type="SUPFAM" id="SSF52058">
    <property type="entry name" value="L domain-like"/>
    <property type="match status" value="1"/>
</dbReference>
<dbReference type="GO" id="GO:0005886">
    <property type="term" value="C:plasma membrane"/>
    <property type="evidence" value="ECO:0007669"/>
    <property type="project" value="UniProtKB-SubCell"/>
</dbReference>
<dbReference type="SUPFAM" id="SSF52047">
    <property type="entry name" value="RNI-like"/>
    <property type="match status" value="1"/>
</dbReference>
<evidence type="ECO:0000256" key="18">
    <source>
        <dbReference type="ARBA" id="ARBA00023180"/>
    </source>
</evidence>
<sequence length="869" mass="94601">MAYSAQTMMCSSLDGNKTDGLSLLEFKKTVSIDPHQALMSWNDSTHFCHWEGLSCGTTTTPPRVISLNLTNRGLAGQISPSLGKLTFLQFLSLPNNSFSGEIPPSLGHMHNLQTINLTSNRLQGRIPNLANCTSLMVLWLTRNNLAGQFPDLPSHLQELHLSIPSSLGNITTLRKLIFSFNNIEGNLPNDLAELHKLQFLHGGANKLTGTFPHAILNIPALNGLSLAANYLGGEVPSDLGNHLPNLQLLGLAANFFHGHIPYSLVNASKLYTIDVSRNNFTGPVHSTIGKLTKLSYLNFEFNQFYARNKQEWEFMSSLANCTELQNFSMKWNHLQGNVPNSLGNLSDQLQHLFLGTNELSGGFPSGIENLRGLFSLGLEENQLTGVFPEWLGTLHNLQGIELANNSFTGVIPSSLTNLSQLTELLLESNHLYGNIPPSLGNLKVLEKLSISNNNLHGSIPKEIFSIPTISRIGLSNSKLDGPLPIEIGDAKQLLYLLISSNNLSGVIPETLDGCESLEVIELDQNSLSGRIPTSLGIISNLEVLTVSHNHLSGSIPKSIATLKYLQQLDLSFNRLDCEVPEEGVSKNTTAIRIGGNRGLCGGVLETYLHAMLQLQARPHTLGHYVPNIDSRGIDFKALVYEFMPRGDLHKFLHSARGDESSSNSNCISLAQRLSIVADVSDAVAYLHQDGIVHCDLKPSNILLDDDMVAHVGDFGIARLPMHTATSSSESTSASSVAIKGTIGYVAPECAGGGQVSTAADVYSFGVVLLEVFIRRRPTDAMFKDGLSIAKFAEINFPHKVLQILDPELLQELNLCRETPMDDVEKNGAQSLLSVISIGLCCTRSSPSERISMQEVAAKLHGIRDAYLFT</sequence>
<dbReference type="InterPro" id="IPR008271">
    <property type="entry name" value="Ser/Thr_kinase_AS"/>
</dbReference>
<dbReference type="InterPro" id="IPR011009">
    <property type="entry name" value="Kinase-like_dom_sf"/>
</dbReference>
<keyword evidence="7" id="KW-0433">Leucine-rich repeat</keyword>
<dbReference type="PANTHER" id="PTHR27000:SF777">
    <property type="entry name" value="PROTEIN KINASE DOMAIN-CONTAINING PROTEIN"/>
    <property type="match status" value="1"/>
</dbReference>
<dbReference type="GO" id="GO:0004674">
    <property type="term" value="F:protein serine/threonine kinase activity"/>
    <property type="evidence" value="ECO:0007669"/>
    <property type="project" value="UniProtKB-KW"/>
</dbReference>
<keyword evidence="11" id="KW-0677">Repeat</keyword>